<dbReference type="AlphaFoldDB" id="A0A6L2ZPP8"/>
<accession>A0A6L2ZPP8</accession>
<evidence type="ECO:0000313" key="1">
    <source>
        <dbReference type="EMBL" id="GFN46746.1"/>
    </source>
</evidence>
<dbReference type="RefSeq" id="WP_176488344.1">
    <property type="nucleotide sequence ID" value="NZ_BLXO01000005.1"/>
</dbReference>
<gene>
    <name evidence="1" type="ORF">RINTU1_24820</name>
</gene>
<evidence type="ECO:0000313" key="2">
    <source>
        <dbReference type="Proteomes" id="UP000504714"/>
    </source>
</evidence>
<proteinExistence type="predicted"/>
<protein>
    <submittedName>
        <fullName evidence="1">Uncharacterized protein</fullName>
    </submittedName>
</protein>
<name>A0A6L2ZPP8_9ENTR</name>
<comment type="caution">
    <text evidence="1">The sequence shown here is derived from an EMBL/GenBank/DDBJ whole genome shotgun (WGS) entry which is preliminary data.</text>
</comment>
<reference evidence="1 2" key="1">
    <citation type="submission" date="2020-06" db="EMBL/GenBank/DDBJ databases">
        <title>The genome sequence of Candidatus Regiella insecticola strain Tut.</title>
        <authorList>
            <person name="Nikoh N."/>
            <person name="Tsuchida T."/>
            <person name="Koga R."/>
            <person name="Oshima K."/>
            <person name="Hattori M."/>
            <person name="Fukatsu T."/>
        </authorList>
    </citation>
    <scope>NUCLEOTIDE SEQUENCE [LARGE SCALE GENOMIC DNA]</scope>
    <source>
        <strain evidence="1 2">Tut</strain>
    </source>
</reference>
<organism evidence="1 2">
    <name type="scientific">Candidatus Regiella insecticola</name>
    <dbReference type="NCBI Taxonomy" id="138073"/>
    <lineage>
        <taxon>Bacteria</taxon>
        <taxon>Pseudomonadati</taxon>
        <taxon>Pseudomonadota</taxon>
        <taxon>Gammaproteobacteria</taxon>
        <taxon>Enterobacterales</taxon>
        <taxon>Enterobacteriaceae</taxon>
        <taxon>aphid secondary symbionts</taxon>
        <taxon>Candidatus Regiella</taxon>
    </lineage>
</organism>
<dbReference type="Proteomes" id="UP000504714">
    <property type="component" value="Unassembled WGS sequence"/>
</dbReference>
<sequence length="89" mass="10247">MISSDLVQQLNIFINNYVPVISNNSNIGTSNEYMYFISIVDQYKHHTPLFDPPKGAKNISTDPEQEMRLLIHMKIFIEKIPPLSNRLVA</sequence>
<dbReference type="EMBL" id="BLXO01000005">
    <property type="protein sequence ID" value="GFN46746.1"/>
    <property type="molecule type" value="Genomic_DNA"/>
</dbReference>